<name>A0A7K1FLB5_9ACTN</name>
<gene>
    <name evidence="8" type="ORF">GIS00_13410</name>
</gene>
<dbReference type="Pfam" id="PF04545">
    <property type="entry name" value="Sigma70_r4"/>
    <property type="match status" value="1"/>
</dbReference>
<dbReference type="CDD" id="cd06171">
    <property type="entry name" value="Sigma70_r4"/>
    <property type="match status" value="1"/>
</dbReference>
<dbReference type="InterPro" id="IPR007630">
    <property type="entry name" value="RNA_pol_sigma70_r4"/>
</dbReference>
<protein>
    <submittedName>
        <fullName evidence="8">Sigma-70 family RNA polymerase sigma factor</fullName>
    </submittedName>
</protein>
<proteinExistence type="predicted"/>
<dbReference type="EMBL" id="WLYK01000005">
    <property type="protein sequence ID" value="MTD14937.1"/>
    <property type="molecule type" value="Genomic_DNA"/>
</dbReference>
<keyword evidence="1" id="KW-0805">Transcription regulation</keyword>
<dbReference type="GO" id="GO:0003677">
    <property type="term" value="F:DNA binding"/>
    <property type="evidence" value="ECO:0007669"/>
    <property type="project" value="UniProtKB-KW"/>
</dbReference>
<keyword evidence="2" id="KW-0731">Sigma factor</keyword>
<organism evidence="8 9">
    <name type="scientific">Nakamurella alba</name>
    <dbReference type="NCBI Taxonomy" id="2665158"/>
    <lineage>
        <taxon>Bacteria</taxon>
        <taxon>Bacillati</taxon>
        <taxon>Actinomycetota</taxon>
        <taxon>Actinomycetes</taxon>
        <taxon>Nakamurellales</taxon>
        <taxon>Nakamurellaceae</taxon>
        <taxon>Nakamurella</taxon>
    </lineage>
</organism>
<keyword evidence="4" id="KW-0804">Transcription</keyword>
<dbReference type="InterPro" id="IPR000943">
    <property type="entry name" value="RNA_pol_sigma70"/>
</dbReference>
<keyword evidence="3" id="KW-0238">DNA-binding</keyword>
<evidence type="ECO:0000256" key="4">
    <source>
        <dbReference type="ARBA" id="ARBA00023163"/>
    </source>
</evidence>
<evidence type="ECO:0000313" key="8">
    <source>
        <dbReference type="EMBL" id="MTD14937.1"/>
    </source>
</evidence>
<dbReference type="InterPro" id="IPR007627">
    <property type="entry name" value="RNA_pol_sigma70_r2"/>
</dbReference>
<evidence type="ECO:0000313" key="9">
    <source>
        <dbReference type="Proteomes" id="UP000460221"/>
    </source>
</evidence>
<dbReference type="InterPro" id="IPR013325">
    <property type="entry name" value="RNA_pol_sigma_r2"/>
</dbReference>
<feature type="region of interest" description="Disordered" evidence="5">
    <location>
        <begin position="60"/>
        <end position="80"/>
    </location>
</feature>
<evidence type="ECO:0000256" key="2">
    <source>
        <dbReference type="ARBA" id="ARBA00023082"/>
    </source>
</evidence>
<evidence type="ECO:0000259" key="7">
    <source>
        <dbReference type="Pfam" id="PF04545"/>
    </source>
</evidence>
<dbReference type="InterPro" id="IPR014284">
    <property type="entry name" value="RNA_pol_sigma-70_dom"/>
</dbReference>
<dbReference type="AlphaFoldDB" id="A0A7K1FLB5"/>
<evidence type="ECO:0000256" key="3">
    <source>
        <dbReference type="ARBA" id="ARBA00023125"/>
    </source>
</evidence>
<dbReference type="PRINTS" id="PR00046">
    <property type="entry name" value="SIGMA70FCT"/>
</dbReference>
<dbReference type="SUPFAM" id="SSF88659">
    <property type="entry name" value="Sigma3 and sigma4 domains of RNA polymerase sigma factors"/>
    <property type="match status" value="2"/>
</dbReference>
<accession>A0A7K1FLB5</accession>
<evidence type="ECO:0000256" key="1">
    <source>
        <dbReference type="ARBA" id="ARBA00023015"/>
    </source>
</evidence>
<dbReference type="Proteomes" id="UP000460221">
    <property type="component" value="Unassembled WGS sequence"/>
</dbReference>
<dbReference type="GO" id="GO:0016987">
    <property type="term" value="F:sigma factor activity"/>
    <property type="evidence" value="ECO:0007669"/>
    <property type="project" value="UniProtKB-KW"/>
</dbReference>
<evidence type="ECO:0000259" key="6">
    <source>
        <dbReference type="Pfam" id="PF04542"/>
    </source>
</evidence>
<dbReference type="PANTHER" id="PTHR30385">
    <property type="entry name" value="SIGMA FACTOR F FLAGELLAR"/>
    <property type="match status" value="1"/>
</dbReference>
<dbReference type="Gene3D" id="1.20.120.1810">
    <property type="match status" value="1"/>
</dbReference>
<reference evidence="8 9" key="1">
    <citation type="submission" date="2019-11" db="EMBL/GenBank/DDBJ databases">
        <authorList>
            <person name="Jiang L.-Q."/>
        </authorList>
    </citation>
    <scope>NUCLEOTIDE SEQUENCE [LARGE SCALE GENOMIC DNA]</scope>
    <source>
        <strain evidence="8 9">YIM 132087</strain>
    </source>
</reference>
<dbReference type="Pfam" id="PF04542">
    <property type="entry name" value="Sigma70_r2"/>
    <property type="match status" value="1"/>
</dbReference>
<dbReference type="NCBIfam" id="TIGR02937">
    <property type="entry name" value="sigma70-ECF"/>
    <property type="match status" value="1"/>
</dbReference>
<keyword evidence="9" id="KW-1185">Reference proteome</keyword>
<feature type="domain" description="RNA polymerase sigma-70 region 2" evidence="6">
    <location>
        <begin position="119"/>
        <end position="185"/>
    </location>
</feature>
<comment type="caution">
    <text evidence="8">The sequence shown here is derived from an EMBL/GenBank/DDBJ whole genome shotgun (WGS) entry which is preliminary data.</text>
</comment>
<dbReference type="PANTHER" id="PTHR30385:SF4">
    <property type="entry name" value="RNA POLYMERASE SIGMA-E FACTOR"/>
    <property type="match status" value="1"/>
</dbReference>
<sequence length="332" mass="36745">MMNRLESITARHGIAADRLHVRPPTGFARTMPDRVQTVARAVQGNETTMLDTPRTIDQHLRTSGSDRIPGSSGSVRHLRSGRMPKEEFAARADELLDEVLTARATGSPAAITSAEDAVVLHHLPIATQVARRFARRGAPLDDLEQQALLGLVQAVRRWEPGHAPSFLSYAVPTMEGSVKRWFRDRLTLVRRPRSLQEAGAVVRNSREELAHRNSHEPTPAEIAAHAGVSETTVRECAAADWMCNPDSLDNALQPDIMLGGEDHFLDLVESRHDLAHAMSKLTERERRVIGLRYWDDLSQAEVGAEVGVSQMQISRILRRALEKLSEDLAPAA</sequence>
<dbReference type="Gene3D" id="1.10.10.10">
    <property type="entry name" value="Winged helix-like DNA-binding domain superfamily/Winged helix DNA-binding domain"/>
    <property type="match status" value="2"/>
</dbReference>
<dbReference type="InterPro" id="IPR036388">
    <property type="entry name" value="WH-like_DNA-bd_sf"/>
</dbReference>
<feature type="domain" description="RNA polymerase sigma-70 region 4" evidence="7">
    <location>
        <begin position="277"/>
        <end position="325"/>
    </location>
</feature>
<dbReference type="GO" id="GO:0006352">
    <property type="term" value="P:DNA-templated transcription initiation"/>
    <property type="evidence" value="ECO:0007669"/>
    <property type="project" value="InterPro"/>
</dbReference>
<evidence type="ECO:0000256" key="5">
    <source>
        <dbReference type="SAM" id="MobiDB-lite"/>
    </source>
</evidence>
<dbReference type="InterPro" id="IPR013324">
    <property type="entry name" value="RNA_pol_sigma_r3/r4-like"/>
</dbReference>
<dbReference type="SUPFAM" id="SSF88946">
    <property type="entry name" value="Sigma2 domain of RNA polymerase sigma factors"/>
    <property type="match status" value="1"/>
</dbReference>